<feature type="compositionally biased region" description="Polar residues" evidence="1">
    <location>
        <begin position="553"/>
        <end position="566"/>
    </location>
</feature>
<dbReference type="Proteomes" id="UP000762676">
    <property type="component" value="Unassembled WGS sequence"/>
</dbReference>
<organism evidence="3 4">
    <name type="scientific">Elysia marginata</name>
    <dbReference type="NCBI Taxonomy" id="1093978"/>
    <lineage>
        <taxon>Eukaryota</taxon>
        <taxon>Metazoa</taxon>
        <taxon>Spiralia</taxon>
        <taxon>Lophotrochozoa</taxon>
        <taxon>Mollusca</taxon>
        <taxon>Gastropoda</taxon>
        <taxon>Heterobranchia</taxon>
        <taxon>Euthyneura</taxon>
        <taxon>Panpulmonata</taxon>
        <taxon>Sacoglossa</taxon>
        <taxon>Placobranchoidea</taxon>
        <taxon>Plakobranchidae</taxon>
        <taxon>Elysia</taxon>
    </lineage>
</organism>
<feature type="compositionally biased region" description="Basic and acidic residues" evidence="1">
    <location>
        <begin position="329"/>
        <end position="342"/>
    </location>
</feature>
<evidence type="ECO:0000313" key="3">
    <source>
        <dbReference type="EMBL" id="GFR90050.1"/>
    </source>
</evidence>
<protein>
    <recommendedName>
        <fullName evidence="5">Claudin</fullName>
    </recommendedName>
</protein>
<sequence length="574" mass="62449">MSSSLGREQPMTLNSLRQHEQTTCRSTRTRAGHEQTGQRHLAVTQPPCLKLLNFYMGVTLCLCGVGAFLTSATSRKWVELDVEWGVATRLGYHQRMLSHMGPWLACNHSNHCDKVWVIAPGLNERSVRGVQTMLLLAILTYLSGAGIIILQLLRPRGLLELRACRCLLENAFAEFLIPIAAVMAIMFMLMMGELKQKLILRAHETSRPGWAFAVCLLSVLATIAGTVCMVFNRQKHGCLKASCGALIGQLPSTNPSGVLLKKRERVRRGLVTQPAADIQLSPNVHVATIYNNSINSNSGVSHNTSITSETENARSTQIACIEEEKQIPKDADGTQARGRCENAEQSGNQYKGEDQSCRSDVLQGKPLGEAGRYKEAVGFYSDSGDIGRWRELSAAIPSSSTCSQRPVESASPAVTASDPHRLGVSGGQGDSGVDKDCGVGSHQAGRPRPRPSGGTHLLDRLGARQIRGPRPLPSGGPRLLDSLGSHQIRGPRPRPLGGPDPLLENQADWPRFSPSNETGRYDGQYRSDCSKPAEVTVTRAGPHENEMDCENWASTSHNQAQNTDTGYKTGEFFL</sequence>
<keyword evidence="4" id="KW-1185">Reference proteome</keyword>
<feature type="region of interest" description="Disordered" evidence="1">
    <location>
        <begin position="1"/>
        <end position="38"/>
    </location>
</feature>
<feature type="transmembrane region" description="Helical" evidence="2">
    <location>
        <begin position="210"/>
        <end position="231"/>
    </location>
</feature>
<feature type="transmembrane region" description="Helical" evidence="2">
    <location>
        <begin position="171"/>
        <end position="190"/>
    </location>
</feature>
<gene>
    <name evidence="3" type="ORF">ElyMa_004294700</name>
</gene>
<evidence type="ECO:0000256" key="1">
    <source>
        <dbReference type="SAM" id="MobiDB-lite"/>
    </source>
</evidence>
<feature type="region of interest" description="Disordered" evidence="1">
    <location>
        <begin position="553"/>
        <end position="574"/>
    </location>
</feature>
<feature type="compositionally biased region" description="Polar residues" evidence="1">
    <location>
        <begin position="1"/>
        <end position="16"/>
    </location>
</feature>
<dbReference type="AlphaFoldDB" id="A0AAV4H0F9"/>
<evidence type="ECO:0000313" key="4">
    <source>
        <dbReference type="Proteomes" id="UP000762676"/>
    </source>
</evidence>
<feature type="compositionally biased region" description="Low complexity" evidence="1">
    <location>
        <begin position="473"/>
        <end position="485"/>
    </location>
</feature>
<feature type="region of interest" description="Disordered" evidence="1">
    <location>
        <begin position="329"/>
        <end position="359"/>
    </location>
</feature>
<name>A0AAV4H0F9_9GAST</name>
<reference evidence="3 4" key="1">
    <citation type="journal article" date="2021" name="Elife">
        <title>Chloroplast acquisition without the gene transfer in kleptoplastic sea slugs, Plakobranchus ocellatus.</title>
        <authorList>
            <person name="Maeda T."/>
            <person name="Takahashi S."/>
            <person name="Yoshida T."/>
            <person name="Shimamura S."/>
            <person name="Takaki Y."/>
            <person name="Nagai Y."/>
            <person name="Toyoda A."/>
            <person name="Suzuki Y."/>
            <person name="Arimoto A."/>
            <person name="Ishii H."/>
            <person name="Satoh N."/>
            <person name="Nishiyama T."/>
            <person name="Hasebe M."/>
            <person name="Maruyama T."/>
            <person name="Minagawa J."/>
            <person name="Obokata J."/>
            <person name="Shigenobu S."/>
        </authorList>
    </citation>
    <scope>NUCLEOTIDE SEQUENCE [LARGE SCALE GENOMIC DNA]</scope>
</reference>
<comment type="caution">
    <text evidence="3">The sequence shown here is derived from an EMBL/GenBank/DDBJ whole genome shotgun (WGS) entry which is preliminary data.</text>
</comment>
<evidence type="ECO:0000256" key="2">
    <source>
        <dbReference type="SAM" id="Phobius"/>
    </source>
</evidence>
<feature type="transmembrane region" description="Helical" evidence="2">
    <location>
        <begin position="52"/>
        <end position="72"/>
    </location>
</feature>
<keyword evidence="2" id="KW-1133">Transmembrane helix</keyword>
<feature type="compositionally biased region" description="Basic and acidic residues" evidence="1">
    <location>
        <begin position="519"/>
        <end position="528"/>
    </location>
</feature>
<evidence type="ECO:0008006" key="5">
    <source>
        <dbReference type="Google" id="ProtNLM"/>
    </source>
</evidence>
<keyword evidence="2" id="KW-0812">Transmembrane</keyword>
<keyword evidence="2" id="KW-0472">Membrane</keyword>
<accession>A0AAV4H0F9</accession>
<proteinExistence type="predicted"/>
<feature type="transmembrane region" description="Helical" evidence="2">
    <location>
        <begin position="130"/>
        <end position="150"/>
    </location>
</feature>
<dbReference type="EMBL" id="BMAT01008645">
    <property type="protein sequence ID" value="GFR90050.1"/>
    <property type="molecule type" value="Genomic_DNA"/>
</dbReference>
<feature type="compositionally biased region" description="Polar residues" evidence="1">
    <location>
        <begin position="396"/>
        <end position="406"/>
    </location>
</feature>
<feature type="region of interest" description="Disordered" evidence="1">
    <location>
        <begin position="396"/>
        <end position="528"/>
    </location>
</feature>